<reference evidence="8" key="2">
    <citation type="submission" date="2020-09" db="EMBL/GenBank/DDBJ databases">
        <authorList>
            <person name="Sun Q."/>
            <person name="Zhou Y."/>
        </authorList>
    </citation>
    <scope>NUCLEOTIDE SEQUENCE</scope>
    <source>
        <strain evidence="8">CGMCC 1.12754</strain>
    </source>
</reference>
<dbReference type="GO" id="GO:0003723">
    <property type="term" value="F:RNA binding"/>
    <property type="evidence" value="ECO:0007669"/>
    <property type="project" value="InterPro"/>
</dbReference>
<feature type="active site" description="Nucleophile" evidence="5">
    <location>
        <position position="38"/>
    </location>
</feature>
<evidence type="ECO:0000313" key="8">
    <source>
        <dbReference type="EMBL" id="GGG68711.1"/>
    </source>
</evidence>
<dbReference type="CDD" id="cd02573">
    <property type="entry name" value="PseudoU_synth_EcTruB"/>
    <property type="match status" value="1"/>
</dbReference>
<dbReference type="PANTHER" id="PTHR13767">
    <property type="entry name" value="TRNA-PSEUDOURIDINE SYNTHASE"/>
    <property type="match status" value="1"/>
</dbReference>
<dbReference type="InterPro" id="IPR002501">
    <property type="entry name" value="PsdUridine_synth_N"/>
</dbReference>
<comment type="function">
    <text evidence="5">Responsible for synthesis of pseudouridine from uracil-55 in the psi GC loop of transfer RNAs.</text>
</comment>
<evidence type="ECO:0000256" key="5">
    <source>
        <dbReference type="HAMAP-Rule" id="MF_01080"/>
    </source>
</evidence>
<dbReference type="AlphaFoldDB" id="A0A917LZW7"/>
<dbReference type="Gene3D" id="3.30.2350.10">
    <property type="entry name" value="Pseudouridine synthase"/>
    <property type="match status" value="1"/>
</dbReference>
<dbReference type="GO" id="GO:0160148">
    <property type="term" value="F:tRNA pseudouridine(55) synthase activity"/>
    <property type="evidence" value="ECO:0007669"/>
    <property type="project" value="UniProtKB-EC"/>
</dbReference>
<name>A0A917LZW7_9BACI</name>
<dbReference type="SUPFAM" id="SSF55120">
    <property type="entry name" value="Pseudouridine synthase"/>
    <property type="match status" value="1"/>
</dbReference>
<comment type="catalytic activity">
    <reaction evidence="1 5">
        <text>uridine(55) in tRNA = pseudouridine(55) in tRNA</text>
        <dbReference type="Rhea" id="RHEA:42532"/>
        <dbReference type="Rhea" id="RHEA-COMP:10101"/>
        <dbReference type="Rhea" id="RHEA-COMP:10102"/>
        <dbReference type="ChEBI" id="CHEBI:65314"/>
        <dbReference type="ChEBI" id="CHEBI:65315"/>
        <dbReference type="EC" id="5.4.99.25"/>
    </reaction>
</comment>
<evidence type="ECO:0000256" key="4">
    <source>
        <dbReference type="ARBA" id="ARBA00023235"/>
    </source>
</evidence>
<dbReference type="EMBL" id="BMFR01000003">
    <property type="protein sequence ID" value="GGG68711.1"/>
    <property type="molecule type" value="Genomic_DNA"/>
</dbReference>
<evidence type="ECO:0000259" key="7">
    <source>
        <dbReference type="Pfam" id="PF16198"/>
    </source>
</evidence>
<dbReference type="GO" id="GO:0031119">
    <property type="term" value="P:tRNA pseudouridine synthesis"/>
    <property type="evidence" value="ECO:0007669"/>
    <property type="project" value="UniProtKB-UniRule"/>
</dbReference>
<comment type="caution">
    <text evidence="8">The sequence shown here is derived from an EMBL/GenBank/DDBJ whole genome shotgun (WGS) entry which is preliminary data.</text>
</comment>
<dbReference type="InterPro" id="IPR014780">
    <property type="entry name" value="tRNA_psdUridine_synth_TruB"/>
</dbReference>
<gene>
    <name evidence="5 8" type="primary">truB</name>
    <name evidence="8" type="ORF">GCM10011398_10790</name>
</gene>
<dbReference type="EC" id="5.4.99.25" evidence="5"/>
<keyword evidence="3 5" id="KW-0819">tRNA processing</keyword>
<evidence type="ECO:0000256" key="1">
    <source>
        <dbReference type="ARBA" id="ARBA00000385"/>
    </source>
</evidence>
<sequence length="301" mass="33954">MDGILPLWKPKGMTSHDCVFKIRKLLKTKKVGHTGTLDPEVEGVLPICIGQATKIVPFLTNTKKTYIAEVSLGTATDTEDAYGQVVDQKPVSNPPDQKEIIEVLKSFEGVITQVPPMYSAVKVNGKKLYEYARANQKVERPERQVTIFEIKLIGRETNNSFKLKVTCSKGTYIRTLCVDIGARIGYPAHMSDLIRTETGSFSEKDTYTFDEIEQAIESEQQDNILLPIARGITQLDQLTVNEEIMRKVLNGQKLAKPDKRLSTDPFAVMYDNHVLAIYQTHPEKDDQIKPVRVFQVDKKKV</sequence>
<dbReference type="GO" id="GO:1990481">
    <property type="term" value="P:mRNA pseudouridine synthesis"/>
    <property type="evidence" value="ECO:0007669"/>
    <property type="project" value="TreeGrafter"/>
</dbReference>
<dbReference type="HAMAP" id="MF_01080">
    <property type="entry name" value="TruB_bact"/>
    <property type="match status" value="1"/>
</dbReference>
<evidence type="ECO:0000256" key="3">
    <source>
        <dbReference type="ARBA" id="ARBA00022694"/>
    </source>
</evidence>
<dbReference type="InterPro" id="IPR020103">
    <property type="entry name" value="PsdUridine_synth_cat_dom_sf"/>
</dbReference>
<evidence type="ECO:0000256" key="2">
    <source>
        <dbReference type="ARBA" id="ARBA00005642"/>
    </source>
</evidence>
<evidence type="ECO:0000313" key="9">
    <source>
        <dbReference type="Proteomes" id="UP000622860"/>
    </source>
</evidence>
<keyword evidence="4 5" id="KW-0413">Isomerase</keyword>
<dbReference type="RefSeq" id="WP_188454347.1">
    <property type="nucleotide sequence ID" value="NZ_BMFR01000003.1"/>
</dbReference>
<feature type="domain" description="Pseudouridine synthase II N-terminal" evidence="6">
    <location>
        <begin position="23"/>
        <end position="173"/>
    </location>
</feature>
<dbReference type="NCBIfam" id="TIGR00431">
    <property type="entry name" value="TruB"/>
    <property type="match status" value="1"/>
</dbReference>
<feature type="domain" description="tRNA pseudouridylate synthase B C-terminal" evidence="7">
    <location>
        <begin position="174"/>
        <end position="228"/>
    </location>
</feature>
<dbReference type="Pfam" id="PF01509">
    <property type="entry name" value="TruB_N"/>
    <property type="match status" value="1"/>
</dbReference>
<organism evidence="8 9">
    <name type="scientific">Virgibacillus oceani</name>
    <dbReference type="NCBI Taxonomy" id="1479511"/>
    <lineage>
        <taxon>Bacteria</taxon>
        <taxon>Bacillati</taxon>
        <taxon>Bacillota</taxon>
        <taxon>Bacilli</taxon>
        <taxon>Bacillales</taxon>
        <taxon>Bacillaceae</taxon>
        <taxon>Virgibacillus</taxon>
    </lineage>
</organism>
<protein>
    <recommendedName>
        <fullName evidence="5">tRNA pseudouridine synthase B</fullName>
        <ecNumber evidence="5">5.4.99.25</ecNumber>
    </recommendedName>
    <alternativeName>
        <fullName evidence="5">tRNA pseudouridine(55) synthase</fullName>
        <shortName evidence="5">Psi55 synthase</shortName>
    </alternativeName>
    <alternativeName>
        <fullName evidence="5">tRNA pseudouridylate synthase</fullName>
    </alternativeName>
    <alternativeName>
        <fullName evidence="5">tRNA-uridine isomerase</fullName>
    </alternativeName>
</protein>
<dbReference type="InterPro" id="IPR032819">
    <property type="entry name" value="TruB_C"/>
</dbReference>
<dbReference type="PANTHER" id="PTHR13767:SF2">
    <property type="entry name" value="PSEUDOURIDYLATE SYNTHASE TRUB1"/>
    <property type="match status" value="1"/>
</dbReference>
<evidence type="ECO:0000259" key="6">
    <source>
        <dbReference type="Pfam" id="PF01509"/>
    </source>
</evidence>
<dbReference type="Pfam" id="PF16198">
    <property type="entry name" value="TruB_C_2"/>
    <property type="match status" value="1"/>
</dbReference>
<proteinExistence type="inferred from homology"/>
<dbReference type="FunFam" id="3.30.2350.10:FF:000011">
    <property type="entry name" value="tRNA pseudouridine synthase B"/>
    <property type="match status" value="1"/>
</dbReference>
<keyword evidence="9" id="KW-1185">Reference proteome</keyword>
<reference evidence="8" key="1">
    <citation type="journal article" date="2014" name="Int. J. Syst. Evol. Microbiol.">
        <title>Complete genome sequence of Corynebacterium casei LMG S-19264T (=DSM 44701T), isolated from a smear-ripened cheese.</title>
        <authorList>
            <consortium name="US DOE Joint Genome Institute (JGI-PGF)"/>
            <person name="Walter F."/>
            <person name="Albersmeier A."/>
            <person name="Kalinowski J."/>
            <person name="Ruckert C."/>
        </authorList>
    </citation>
    <scope>NUCLEOTIDE SEQUENCE</scope>
    <source>
        <strain evidence="8">CGMCC 1.12754</strain>
    </source>
</reference>
<dbReference type="Proteomes" id="UP000622860">
    <property type="component" value="Unassembled WGS sequence"/>
</dbReference>
<comment type="similarity">
    <text evidence="2 5">Belongs to the pseudouridine synthase TruB family. Type 1 subfamily.</text>
</comment>
<accession>A0A917LZW7</accession>